<accession>A0A9D9DFC9</accession>
<organism evidence="2 3">
    <name type="scientific">Candidatus Enterousia avistercoris</name>
    <dbReference type="NCBI Taxonomy" id="2840788"/>
    <lineage>
        <taxon>Bacteria</taxon>
        <taxon>Pseudomonadati</taxon>
        <taxon>Pseudomonadota</taxon>
        <taxon>Alphaproteobacteria</taxon>
        <taxon>Candidatus Enterousia</taxon>
    </lineage>
</organism>
<dbReference type="InterPro" id="IPR024079">
    <property type="entry name" value="MetalloPept_cat_dom_sf"/>
</dbReference>
<dbReference type="Proteomes" id="UP000823630">
    <property type="component" value="Unassembled WGS sequence"/>
</dbReference>
<dbReference type="Pfam" id="PF05649">
    <property type="entry name" value="Peptidase_M13_N"/>
    <property type="match status" value="1"/>
</dbReference>
<dbReference type="GO" id="GO:0016485">
    <property type="term" value="P:protein processing"/>
    <property type="evidence" value="ECO:0007669"/>
    <property type="project" value="TreeGrafter"/>
</dbReference>
<dbReference type="GO" id="GO:0005886">
    <property type="term" value="C:plasma membrane"/>
    <property type="evidence" value="ECO:0007669"/>
    <property type="project" value="TreeGrafter"/>
</dbReference>
<dbReference type="PANTHER" id="PTHR11733">
    <property type="entry name" value="ZINC METALLOPROTEASE FAMILY M13 NEPRILYSIN-RELATED"/>
    <property type="match status" value="1"/>
</dbReference>
<dbReference type="InterPro" id="IPR000718">
    <property type="entry name" value="Peptidase_M13"/>
</dbReference>
<feature type="non-terminal residue" evidence="2">
    <location>
        <position position="213"/>
    </location>
</feature>
<feature type="domain" description="Peptidase M13 N-terminal" evidence="1">
    <location>
        <begin position="47"/>
        <end position="209"/>
    </location>
</feature>
<dbReference type="PANTHER" id="PTHR11733:SF167">
    <property type="entry name" value="FI17812P1-RELATED"/>
    <property type="match status" value="1"/>
</dbReference>
<dbReference type="AlphaFoldDB" id="A0A9D9DFC9"/>
<dbReference type="InterPro" id="IPR008753">
    <property type="entry name" value="Peptidase_M13_N"/>
</dbReference>
<reference evidence="2" key="2">
    <citation type="journal article" date="2021" name="PeerJ">
        <title>Extensive microbial diversity within the chicken gut microbiome revealed by metagenomics and culture.</title>
        <authorList>
            <person name="Gilroy R."/>
            <person name="Ravi A."/>
            <person name="Getino M."/>
            <person name="Pursley I."/>
            <person name="Horton D.L."/>
            <person name="Alikhan N.F."/>
            <person name="Baker D."/>
            <person name="Gharbi K."/>
            <person name="Hall N."/>
            <person name="Watson M."/>
            <person name="Adriaenssens E.M."/>
            <person name="Foster-Nyarko E."/>
            <person name="Jarju S."/>
            <person name="Secka A."/>
            <person name="Antonio M."/>
            <person name="Oren A."/>
            <person name="Chaudhuri R.R."/>
            <person name="La Ragione R."/>
            <person name="Hildebrand F."/>
            <person name="Pallen M.J."/>
        </authorList>
    </citation>
    <scope>NUCLEOTIDE SEQUENCE</scope>
    <source>
        <strain evidence="2">8207</strain>
    </source>
</reference>
<comment type="caution">
    <text evidence="2">The sequence shown here is derived from an EMBL/GenBank/DDBJ whole genome shotgun (WGS) entry which is preliminary data.</text>
</comment>
<dbReference type="SUPFAM" id="SSF55486">
    <property type="entry name" value="Metalloproteases ('zincins'), catalytic domain"/>
    <property type="match status" value="1"/>
</dbReference>
<dbReference type="Gene3D" id="1.10.1380.10">
    <property type="entry name" value="Neutral endopeptidase , domain2"/>
    <property type="match status" value="1"/>
</dbReference>
<protein>
    <recommendedName>
        <fullName evidence="1">Peptidase M13 N-terminal domain-containing protein</fullName>
    </recommendedName>
</protein>
<dbReference type="Gene3D" id="3.40.390.10">
    <property type="entry name" value="Collagenase (Catalytic Domain)"/>
    <property type="match status" value="1"/>
</dbReference>
<dbReference type="GO" id="GO:0004222">
    <property type="term" value="F:metalloendopeptidase activity"/>
    <property type="evidence" value="ECO:0007669"/>
    <property type="project" value="InterPro"/>
</dbReference>
<dbReference type="InterPro" id="IPR042089">
    <property type="entry name" value="Peptidase_M13_dom_2"/>
</dbReference>
<proteinExistence type="predicted"/>
<dbReference type="EMBL" id="JADINC010000061">
    <property type="protein sequence ID" value="MBO8425563.1"/>
    <property type="molecule type" value="Genomic_DNA"/>
</dbReference>
<gene>
    <name evidence="2" type="ORF">IAC69_03755</name>
</gene>
<evidence type="ECO:0000259" key="1">
    <source>
        <dbReference type="Pfam" id="PF05649"/>
    </source>
</evidence>
<name>A0A9D9DFC9_9PROT</name>
<dbReference type="PROSITE" id="PS51885">
    <property type="entry name" value="NEPRILYSIN"/>
    <property type="match status" value="1"/>
</dbReference>
<evidence type="ECO:0000313" key="3">
    <source>
        <dbReference type="Proteomes" id="UP000823630"/>
    </source>
</evidence>
<reference evidence="2" key="1">
    <citation type="submission" date="2020-10" db="EMBL/GenBank/DDBJ databases">
        <authorList>
            <person name="Gilroy R."/>
        </authorList>
    </citation>
    <scope>NUCLEOTIDE SEQUENCE</scope>
    <source>
        <strain evidence="2">8207</strain>
    </source>
</reference>
<evidence type="ECO:0000313" key="2">
    <source>
        <dbReference type="EMBL" id="MBO8425563.1"/>
    </source>
</evidence>
<sequence>MKNKFLNIIGIIAVVAAFVTAYCLTNQGGIVMNAGIKLDNMDTTVRPGDDFFDYATRGWRERHPIPDDYTRYGSFEVLADTNLERVREIAETDDGKIGTLYKIAMNAEKLNADKTTPVKKYLDEIDEIKSVNDLPKYLGKMHRFSSAFWGDGVALDEKNSEYYLYNIGQGGIGLARDYYFDTDEKSAEIRTAYRKFIATQLANFGISADAEKI</sequence>